<keyword evidence="2" id="KW-0449">Lipoprotein</keyword>
<dbReference type="Pfam" id="PF02321">
    <property type="entry name" value="OEP"/>
    <property type="match status" value="2"/>
</dbReference>
<dbReference type="InterPro" id="IPR003423">
    <property type="entry name" value="OMP_efflux"/>
</dbReference>
<keyword evidence="2" id="KW-0564">Palmitate</keyword>
<feature type="chain" id="PRO_5035337184" evidence="2">
    <location>
        <begin position="30"/>
        <end position="490"/>
    </location>
</feature>
<evidence type="ECO:0000313" key="5">
    <source>
        <dbReference type="Proteomes" id="UP000634004"/>
    </source>
</evidence>
<dbReference type="GO" id="GO:0015562">
    <property type="term" value="F:efflux transmembrane transporter activity"/>
    <property type="evidence" value="ECO:0007669"/>
    <property type="project" value="InterPro"/>
</dbReference>
<dbReference type="NCBIfam" id="TIGR01845">
    <property type="entry name" value="outer_NodT"/>
    <property type="match status" value="1"/>
</dbReference>
<evidence type="ECO:0000313" key="4">
    <source>
        <dbReference type="EMBL" id="GHA91994.1"/>
    </source>
</evidence>
<comment type="caution">
    <text evidence="4">The sequence shown here is derived from an EMBL/GenBank/DDBJ whole genome shotgun (WGS) entry which is preliminary data.</text>
</comment>
<dbReference type="SUPFAM" id="SSF56954">
    <property type="entry name" value="Outer membrane efflux proteins (OEP)"/>
    <property type="match status" value="1"/>
</dbReference>
<dbReference type="PANTHER" id="PTHR30203">
    <property type="entry name" value="OUTER MEMBRANE CATION EFFLUX PROTEIN"/>
    <property type="match status" value="1"/>
</dbReference>
<feature type="signal peptide" evidence="2">
    <location>
        <begin position="1"/>
        <end position="29"/>
    </location>
</feature>
<protein>
    <submittedName>
        <fullName evidence="4">RND transporter</fullName>
    </submittedName>
</protein>
<keyword evidence="5" id="KW-1185">Reference proteome</keyword>
<keyword evidence="2" id="KW-0472">Membrane</keyword>
<keyword evidence="2" id="KW-0812">Transmembrane</keyword>
<evidence type="ECO:0000256" key="2">
    <source>
        <dbReference type="RuleBase" id="RU362097"/>
    </source>
</evidence>
<dbReference type="Gene3D" id="2.20.200.10">
    <property type="entry name" value="Outer membrane efflux proteins (OEP)"/>
    <property type="match status" value="1"/>
</dbReference>
<sequence length="490" mass="52560">MQYRGEMHGPTAIMKTAFMAMAISLSACASIIDPVDDTVVDLNAAAPTRATWAEPAPEALPQADWVESFSDDSLNALVAKARADNPSLRRTMAQLDRAIAAKNSSRSSLYPTLGGDASSTRSEGGTGFNSGSTSYGLGVSSRWEVDVINRIRDQIAADGEGVEASAADIAALELTVVSRLASGWFDAIEAGLLVELSAEEIRTQERSLRLTQRRFESGLTGSSDVRLARSSIANAQALEQSRLQLRDATLRSIQTLVRDYPDADVALPSDLPALPVFTGAGTPENMLARRPDILASERRIVQAGLNVDVARKALYPSLSITGSAGDESLNSIGDVLDLKSLAFSLTESLTAPIFQGGRLRAQVETQKAQLASQVETYAETVLTAYQEVENALDAEKRLEAREAALRVSRDEAVKAEERLELRYTEGLATILQLLDAQSRRISADGQLISARAERLSNRVRLHVALGGAGYVAPLNLQDSDPVKILGIELP</sequence>
<organism evidence="4 5">
    <name type="scientific">Algimonas arctica</name>
    <dbReference type="NCBI Taxonomy" id="1479486"/>
    <lineage>
        <taxon>Bacteria</taxon>
        <taxon>Pseudomonadati</taxon>
        <taxon>Pseudomonadota</taxon>
        <taxon>Alphaproteobacteria</taxon>
        <taxon>Maricaulales</taxon>
        <taxon>Robiginitomaculaceae</taxon>
        <taxon>Algimonas</taxon>
    </lineage>
</organism>
<dbReference type="EMBL" id="BMZH01000004">
    <property type="protein sequence ID" value="GHA91994.1"/>
    <property type="molecule type" value="Genomic_DNA"/>
</dbReference>
<dbReference type="Gene3D" id="1.20.1600.10">
    <property type="entry name" value="Outer membrane efflux proteins (OEP)"/>
    <property type="match status" value="1"/>
</dbReference>
<dbReference type="PROSITE" id="PS51257">
    <property type="entry name" value="PROKAR_LIPOPROTEIN"/>
    <property type="match status" value="1"/>
</dbReference>
<proteinExistence type="inferred from homology"/>
<comment type="subcellular location">
    <subcellularLocation>
        <location evidence="2">Cell membrane</location>
        <topology evidence="2">Lipid-anchor</topology>
    </subcellularLocation>
</comment>
<reference evidence="4" key="2">
    <citation type="submission" date="2020-09" db="EMBL/GenBank/DDBJ databases">
        <authorList>
            <person name="Sun Q."/>
            <person name="Kim S."/>
        </authorList>
    </citation>
    <scope>NUCLEOTIDE SEQUENCE</scope>
    <source>
        <strain evidence="4">KCTC 32513</strain>
    </source>
</reference>
<feature type="compositionally biased region" description="Polar residues" evidence="3">
    <location>
        <begin position="117"/>
        <end position="131"/>
    </location>
</feature>
<keyword evidence="2" id="KW-0732">Signal</keyword>
<gene>
    <name evidence="4" type="ORF">GCM10009069_14020</name>
</gene>
<accession>A0A8J3CRQ6</accession>
<reference evidence="4" key="1">
    <citation type="journal article" date="2014" name="Int. J. Syst. Evol. Microbiol.">
        <title>Complete genome sequence of Corynebacterium casei LMG S-19264T (=DSM 44701T), isolated from a smear-ripened cheese.</title>
        <authorList>
            <consortium name="US DOE Joint Genome Institute (JGI-PGF)"/>
            <person name="Walter F."/>
            <person name="Albersmeier A."/>
            <person name="Kalinowski J."/>
            <person name="Ruckert C."/>
        </authorList>
    </citation>
    <scope>NUCLEOTIDE SEQUENCE</scope>
    <source>
        <strain evidence="4">KCTC 32513</strain>
    </source>
</reference>
<dbReference type="GO" id="GO:0005886">
    <property type="term" value="C:plasma membrane"/>
    <property type="evidence" value="ECO:0007669"/>
    <property type="project" value="UniProtKB-SubCell"/>
</dbReference>
<dbReference type="PANTHER" id="PTHR30203:SF33">
    <property type="entry name" value="BLR4455 PROTEIN"/>
    <property type="match status" value="1"/>
</dbReference>
<comment type="similarity">
    <text evidence="1 2">Belongs to the outer membrane factor (OMF) (TC 1.B.17) family.</text>
</comment>
<name>A0A8J3CRQ6_9PROT</name>
<feature type="region of interest" description="Disordered" evidence="3">
    <location>
        <begin position="110"/>
        <end position="131"/>
    </location>
</feature>
<dbReference type="InterPro" id="IPR010131">
    <property type="entry name" value="MdtP/NodT-like"/>
</dbReference>
<dbReference type="Proteomes" id="UP000634004">
    <property type="component" value="Unassembled WGS sequence"/>
</dbReference>
<evidence type="ECO:0000256" key="3">
    <source>
        <dbReference type="SAM" id="MobiDB-lite"/>
    </source>
</evidence>
<keyword evidence="2" id="KW-1134">Transmembrane beta strand</keyword>
<dbReference type="AlphaFoldDB" id="A0A8J3CRQ6"/>
<evidence type="ECO:0000256" key="1">
    <source>
        <dbReference type="ARBA" id="ARBA00007613"/>
    </source>
</evidence>